<reference evidence="6 7" key="1">
    <citation type="submission" date="2023-07" db="EMBL/GenBank/DDBJ databases">
        <title>Sorghum-associated microbial communities from plants grown in Nebraska, USA.</title>
        <authorList>
            <person name="Schachtman D."/>
        </authorList>
    </citation>
    <scope>NUCLEOTIDE SEQUENCE [LARGE SCALE GENOMIC DNA]</scope>
    <source>
        <strain evidence="6 7">596</strain>
    </source>
</reference>
<evidence type="ECO:0000256" key="4">
    <source>
        <dbReference type="RuleBase" id="RU004003"/>
    </source>
</evidence>
<feature type="domain" description="Type II/III secretion system secretin-like" evidence="5">
    <location>
        <begin position="419"/>
        <end position="559"/>
    </location>
</feature>
<dbReference type="PANTHER" id="PTHR30332:SF24">
    <property type="entry name" value="SECRETIN GSPD-RELATED"/>
    <property type="match status" value="1"/>
</dbReference>
<comment type="subcellular location">
    <subcellularLocation>
        <location evidence="1">Membrane</location>
    </subcellularLocation>
</comment>
<dbReference type="EMBL" id="JAVDSJ010000002">
    <property type="protein sequence ID" value="MDR6584075.1"/>
    <property type="molecule type" value="Genomic_DNA"/>
</dbReference>
<protein>
    <submittedName>
        <fullName evidence="6">Type IVB pilus formation R64 PilN family outer membrane protein</fullName>
    </submittedName>
</protein>
<keyword evidence="2" id="KW-0732">Signal</keyword>
<gene>
    <name evidence="6" type="ORF">J2W50_002273</name>
</gene>
<dbReference type="RefSeq" id="WP_102664470.1">
    <property type="nucleotide sequence ID" value="NZ_JAVDSJ010000002.1"/>
</dbReference>
<evidence type="ECO:0000313" key="6">
    <source>
        <dbReference type="EMBL" id="MDR6584075.1"/>
    </source>
</evidence>
<evidence type="ECO:0000256" key="1">
    <source>
        <dbReference type="ARBA" id="ARBA00004370"/>
    </source>
</evidence>
<comment type="similarity">
    <text evidence="4">Belongs to the bacterial secretin family.</text>
</comment>
<sequence>MNIEQLIAPPKRYPLVAVPRLQQGHRYARSLPLLLGISVLCTACSTWRQADQTLDKVVNRTDSSRADLTTAQPRPAYAVKDTRLTIATRSVPLSREATLPDALRQVAFRFPGRYSVATIVERIASETGVPMLLTPDALMPASRFAVGGTAGEALAAAALPLPGAASRGSAGEKSAFGEKSLSDLNFSSQTYGNTFELNYAGTFAGLLDYVAVRAGLQWKYEDDRILFYRVSTRTFFVKTLSSSFKYTASLSASTGGDGGGGGAGGSSASMDFESDFWGGIEKTLSSLISGGGKFSVDAKSGVITVTDAAEPMKAVENYIEQVNKTLMRQVSLEIQVLSVHLNDEFSAGIDWNMVRNSFSSTTPAALLPSQSGSPFTIGYQNGNGTNAMIKLLKTFGRVSTTYSGVAVTSNRVSVPLMVVNQQAYLKQTQAAVVAGGQVGSVTTTGPSLTPGQISTGMSLAFLPVVLDSNQVLLQTYINISSLKGLPSFSSAGQTIQLPNVSAFTVGQRMVVPSGETLVMLGYDQAQTNSSNSGSVDGLAASKTASNVRQSFVILITPRLTDV</sequence>
<accession>A0ABU1PDR1</accession>
<dbReference type="InterPro" id="IPR050810">
    <property type="entry name" value="Bact_Secretion_Sys_Channel"/>
</dbReference>
<proteinExistence type="inferred from homology"/>
<evidence type="ECO:0000256" key="2">
    <source>
        <dbReference type="ARBA" id="ARBA00022729"/>
    </source>
</evidence>
<name>A0ABU1PDR1_9BURK</name>
<keyword evidence="3" id="KW-0472">Membrane</keyword>
<dbReference type="Pfam" id="PF00263">
    <property type="entry name" value="Secretin"/>
    <property type="match status" value="1"/>
</dbReference>
<dbReference type="PANTHER" id="PTHR30332">
    <property type="entry name" value="PROBABLE GENERAL SECRETION PATHWAY PROTEIN D"/>
    <property type="match status" value="1"/>
</dbReference>
<organism evidence="6 7">
    <name type="scientific">Herbaspirillum frisingense</name>
    <dbReference type="NCBI Taxonomy" id="92645"/>
    <lineage>
        <taxon>Bacteria</taxon>
        <taxon>Pseudomonadati</taxon>
        <taxon>Pseudomonadota</taxon>
        <taxon>Betaproteobacteria</taxon>
        <taxon>Burkholderiales</taxon>
        <taxon>Oxalobacteraceae</taxon>
        <taxon>Herbaspirillum</taxon>
    </lineage>
</organism>
<comment type="caution">
    <text evidence="6">The sequence shown here is derived from an EMBL/GenBank/DDBJ whole genome shotgun (WGS) entry which is preliminary data.</text>
</comment>
<evidence type="ECO:0000313" key="7">
    <source>
        <dbReference type="Proteomes" id="UP001260715"/>
    </source>
</evidence>
<evidence type="ECO:0000259" key="5">
    <source>
        <dbReference type="Pfam" id="PF00263"/>
    </source>
</evidence>
<keyword evidence="7" id="KW-1185">Reference proteome</keyword>
<dbReference type="Proteomes" id="UP001260715">
    <property type="component" value="Unassembled WGS sequence"/>
</dbReference>
<evidence type="ECO:0000256" key="3">
    <source>
        <dbReference type="ARBA" id="ARBA00023136"/>
    </source>
</evidence>
<dbReference type="InterPro" id="IPR004846">
    <property type="entry name" value="T2SS/T3SS_dom"/>
</dbReference>